<evidence type="ECO:0000313" key="4">
    <source>
        <dbReference type="Proteomes" id="UP001193081"/>
    </source>
</evidence>
<dbReference type="EMBL" id="SIJK02000028">
    <property type="protein sequence ID" value="MBP1467102.1"/>
    <property type="molecule type" value="Genomic_DNA"/>
</dbReference>
<dbReference type="SUPFAM" id="SSF117281">
    <property type="entry name" value="Kelch motif"/>
    <property type="match status" value="1"/>
</dbReference>
<dbReference type="InterPro" id="IPR052392">
    <property type="entry name" value="Kelch-BTB_domain-containing"/>
</dbReference>
<reference evidence="3 4" key="1">
    <citation type="submission" date="2021-03" db="EMBL/GenBank/DDBJ databases">
        <authorList>
            <person name="Grouzdev D.S."/>
        </authorList>
    </citation>
    <scope>NUCLEOTIDE SEQUENCE [LARGE SCALE GENOMIC DNA]</scope>
    <source>
        <strain evidence="3 4">M50-1</strain>
    </source>
</reference>
<dbReference type="Gene3D" id="1.10.10.10">
    <property type="entry name" value="Winged helix-like DNA-binding domain superfamily/Winged helix DNA-binding domain"/>
    <property type="match status" value="1"/>
</dbReference>
<dbReference type="RefSeq" id="WP_135479327.1">
    <property type="nucleotide sequence ID" value="NZ_SIJK02000028.1"/>
</dbReference>
<keyword evidence="1" id="KW-0812">Transmembrane</keyword>
<dbReference type="Pfam" id="PF24681">
    <property type="entry name" value="Kelch_KLHDC2_KLHL20_DRC7"/>
    <property type="match status" value="1"/>
</dbReference>
<dbReference type="SMART" id="SM00612">
    <property type="entry name" value="Kelch"/>
    <property type="match status" value="4"/>
</dbReference>
<dbReference type="Pfam" id="PF00196">
    <property type="entry name" value="GerE"/>
    <property type="match status" value="1"/>
</dbReference>
<organism evidence="3 4">
    <name type="scientific">Candidatus Chloroploca mongolica</name>
    <dbReference type="NCBI Taxonomy" id="2528176"/>
    <lineage>
        <taxon>Bacteria</taxon>
        <taxon>Bacillati</taxon>
        <taxon>Chloroflexota</taxon>
        <taxon>Chloroflexia</taxon>
        <taxon>Chloroflexales</taxon>
        <taxon>Chloroflexineae</taxon>
        <taxon>Oscillochloridaceae</taxon>
        <taxon>Candidatus Chloroploca</taxon>
    </lineage>
</organism>
<feature type="domain" description="HTH luxR-type" evidence="2">
    <location>
        <begin position="1"/>
        <end position="65"/>
    </location>
</feature>
<dbReference type="Proteomes" id="UP001193081">
    <property type="component" value="Unassembled WGS sequence"/>
</dbReference>
<dbReference type="InterPro" id="IPR016032">
    <property type="entry name" value="Sig_transdc_resp-reg_C-effctor"/>
</dbReference>
<keyword evidence="1" id="KW-1133">Transmembrane helix</keyword>
<dbReference type="SMART" id="SM00421">
    <property type="entry name" value="HTH_LUXR"/>
    <property type="match status" value="1"/>
</dbReference>
<feature type="transmembrane region" description="Helical" evidence="1">
    <location>
        <begin position="159"/>
        <end position="178"/>
    </location>
</feature>
<evidence type="ECO:0000256" key="1">
    <source>
        <dbReference type="SAM" id="Phobius"/>
    </source>
</evidence>
<keyword evidence="4" id="KW-1185">Reference proteome</keyword>
<name>A0ABS4DCD9_9CHLR</name>
<dbReference type="Gene3D" id="2.120.10.80">
    <property type="entry name" value="Kelch-type beta propeller"/>
    <property type="match status" value="1"/>
</dbReference>
<comment type="caution">
    <text evidence="3">The sequence shown here is derived from an EMBL/GenBank/DDBJ whole genome shotgun (WGS) entry which is preliminary data.</text>
</comment>
<dbReference type="InterPro" id="IPR006652">
    <property type="entry name" value="Kelch_1"/>
</dbReference>
<evidence type="ECO:0000313" key="3">
    <source>
        <dbReference type="EMBL" id="MBP1467102.1"/>
    </source>
</evidence>
<proteinExistence type="predicted"/>
<dbReference type="SUPFAM" id="SSF46894">
    <property type="entry name" value="C-terminal effector domain of the bipartite response regulators"/>
    <property type="match status" value="1"/>
</dbReference>
<dbReference type="CDD" id="cd06170">
    <property type="entry name" value="LuxR_C_like"/>
    <property type="match status" value="1"/>
</dbReference>
<dbReference type="PANTHER" id="PTHR46375">
    <property type="entry name" value="KELCH REPEAT AND BTB DOMAIN-CONTAINING PROTEIN 13-RELATED"/>
    <property type="match status" value="1"/>
</dbReference>
<protein>
    <submittedName>
        <fullName evidence="3">LuxR family transcriptional regulator</fullName>
    </submittedName>
</protein>
<dbReference type="PROSITE" id="PS00622">
    <property type="entry name" value="HTH_LUXR_1"/>
    <property type="match status" value="1"/>
</dbReference>
<dbReference type="InterPro" id="IPR036388">
    <property type="entry name" value="WH-like_DNA-bd_sf"/>
</dbReference>
<dbReference type="InterPro" id="IPR000792">
    <property type="entry name" value="Tscrpt_reg_LuxR_C"/>
</dbReference>
<gene>
    <name evidence="3" type="ORF">EYB53_015415</name>
</gene>
<sequence length="503" mass="54073">MTNDIQISEREREILRLVATGATNQQIALQLNISINTVKVHLRNIFGKIGVVSRTEATVYAIRNGLVSATHLDAPELLLELGVPQPQTLAEPVTTVTPVEVDPARLVDDSRLESEPDLAPAAPVLAATRPQVTPIDEPIATNGVVSGPRTSPRPTNQGLLVGTFVLVVVLGLVGFVLWSGRDTAEPSAPVVATDIPGSAGTMQQGSHERWITHTPLPRPRHDLALAAYDVDGRIYAIGGMQDDQPLALLDRYDPQTGLWVSLVDKPTAVSEIDAIVLRGKIYVPGGETVGGTVSNVLEAYNPREQQWEVLSSLPEPRSRYALTVWEGRIYVIGGWNGQQLVEDVFIYDPEQDSWSRGVSLPSGRQYANATTLAGQIYLVGGEGASGPLRDTLRLDPGADNGGRWEGNAPMPIAIAKPGLAAVINSLLVFDHDALATWQYNPVADAWSPYTMPEIAFQASDLVLFNTSLFFVAGADASPPGAVGEYRVIFTIFVPSRATEPLVP</sequence>
<accession>A0ABS4DCD9</accession>
<dbReference type="PROSITE" id="PS50043">
    <property type="entry name" value="HTH_LUXR_2"/>
    <property type="match status" value="1"/>
</dbReference>
<keyword evidence="1" id="KW-0472">Membrane</keyword>
<evidence type="ECO:0000259" key="2">
    <source>
        <dbReference type="PROSITE" id="PS50043"/>
    </source>
</evidence>
<dbReference type="PRINTS" id="PR00038">
    <property type="entry name" value="HTHLUXR"/>
</dbReference>
<dbReference type="InterPro" id="IPR015915">
    <property type="entry name" value="Kelch-typ_b-propeller"/>
</dbReference>
<dbReference type="PANTHER" id="PTHR46375:SF3">
    <property type="entry name" value="KELCH REPEAT AND BTB DOMAIN-CONTAINING PROTEIN 13"/>
    <property type="match status" value="1"/>
</dbReference>